<dbReference type="GO" id="GO:0022857">
    <property type="term" value="F:transmembrane transporter activity"/>
    <property type="evidence" value="ECO:0007669"/>
    <property type="project" value="InterPro"/>
</dbReference>
<evidence type="ECO:0000259" key="5">
    <source>
        <dbReference type="PROSITE" id="PS50850"/>
    </source>
</evidence>
<feature type="transmembrane region" description="Helical" evidence="4">
    <location>
        <begin position="283"/>
        <end position="303"/>
    </location>
</feature>
<feature type="transmembrane region" description="Helical" evidence="4">
    <location>
        <begin position="41"/>
        <end position="59"/>
    </location>
</feature>
<dbReference type="Proteomes" id="UP000019918">
    <property type="component" value="Unassembled WGS sequence"/>
</dbReference>
<feature type="domain" description="Major facilitator superfamily (MFS) profile" evidence="5">
    <location>
        <begin position="212"/>
        <end position="404"/>
    </location>
</feature>
<accession>A0A014MCW3</accession>
<dbReference type="InterPro" id="IPR036259">
    <property type="entry name" value="MFS_trans_sf"/>
</dbReference>
<evidence type="ECO:0000256" key="2">
    <source>
        <dbReference type="ARBA" id="ARBA00022989"/>
    </source>
</evidence>
<evidence type="ECO:0000313" key="6">
    <source>
        <dbReference type="EMBL" id="EXU75909.1"/>
    </source>
</evidence>
<dbReference type="STRING" id="69222.BG55_08155"/>
<keyword evidence="2 4" id="KW-1133">Transmembrane helix</keyword>
<reference evidence="6 7" key="1">
    <citation type="submission" date="2014-02" db="EMBL/GenBank/DDBJ databases">
        <title>Draft genome of Erwinia mallotivora strain BT-MARDI, a papaya dieback pathogen.</title>
        <authorList>
            <person name="Redzuan R."/>
            <person name="Abu Bakar N."/>
            <person name="Badrun R."/>
            <person name="Mohd Raih M.F."/>
            <person name="Rozano L."/>
            <person name="Mat Amin N."/>
        </authorList>
    </citation>
    <scope>NUCLEOTIDE SEQUENCE [LARGE SCALE GENOMIC DNA]</scope>
    <source>
        <strain evidence="6 7">BT-MARDI</strain>
    </source>
</reference>
<feature type="transmembrane region" description="Helical" evidence="4">
    <location>
        <begin position="315"/>
        <end position="333"/>
    </location>
</feature>
<comment type="caution">
    <text evidence="6">The sequence shown here is derived from an EMBL/GenBank/DDBJ whole genome shotgun (WGS) entry which is preliminary data.</text>
</comment>
<feature type="transmembrane region" description="Helical" evidence="4">
    <location>
        <begin position="162"/>
        <end position="180"/>
    </location>
</feature>
<dbReference type="PANTHER" id="PTHR23539">
    <property type="entry name" value="MFS TRANSPORTER"/>
    <property type="match status" value="1"/>
</dbReference>
<gene>
    <name evidence="6" type="ORF">BG55_08155</name>
</gene>
<evidence type="ECO:0000256" key="1">
    <source>
        <dbReference type="ARBA" id="ARBA00022692"/>
    </source>
</evidence>
<dbReference type="PATRIC" id="fig|69222.5.peg.1675"/>
<dbReference type="Gene3D" id="1.20.1250.20">
    <property type="entry name" value="MFS general substrate transporter like domains"/>
    <property type="match status" value="2"/>
</dbReference>
<feature type="transmembrane region" description="Helical" evidence="4">
    <location>
        <begin position="251"/>
        <end position="271"/>
    </location>
</feature>
<feature type="transmembrane region" description="Helical" evidence="4">
    <location>
        <begin position="212"/>
        <end position="231"/>
    </location>
</feature>
<proteinExistence type="predicted"/>
<name>A0A014MCW3_9GAMM</name>
<protein>
    <submittedName>
        <fullName evidence="6">Major facilitator transporter</fullName>
    </submittedName>
</protein>
<sequence length="404" mass="42224">MPLRSLQALCLVNFFLADVRDGLGPFLGIFLTEHHWKPDDIGFIMTAGGLAGLAATLPAGVLTDATRRKRLLLFVGCLLITVSTLLLWFFPQPLTATLSQVVTGISAACIAPVVAGITLGLTGKAGFNRQMGKNEAFNHAGNFTAAVIAGIATWYWGTGAVFILMTTMALFTAFSVLLIRDRDIDNRVARGEGSAVSPAPVLPFKTLCQHSALMVVGLTLLLFHLGNAALLPMLSMRAAALEPHSAVPPGVYAAATVVISQCVMIPVALLTSARADKYGYRPLIMLALLVLPVRAAIAASSAAPLTLLPVQVLDGVAAGILGVAIPGYIVQLLNGSGHTNAGQAFIMLLQGAGAAFSPALTGIITTRYSWSAAFATLGGIAILALCLWWLAGRLHLLPSHTAED</sequence>
<evidence type="ECO:0000313" key="7">
    <source>
        <dbReference type="Proteomes" id="UP000019918"/>
    </source>
</evidence>
<feature type="transmembrane region" description="Helical" evidence="4">
    <location>
        <begin position="370"/>
        <end position="391"/>
    </location>
</feature>
<dbReference type="RefSeq" id="WP_034936153.1">
    <property type="nucleotide sequence ID" value="NZ_JFHN01000042.1"/>
</dbReference>
<dbReference type="InterPro" id="IPR011701">
    <property type="entry name" value="MFS"/>
</dbReference>
<feature type="transmembrane region" description="Helical" evidence="4">
    <location>
        <begin position="136"/>
        <end position="156"/>
    </location>
</feature>
<dbReference type="PANTHER" id="PTHR23539:SF1">
    <property type="entry name" value="MAJOR FACILITATOR SUPERFAMILY (MFS) PROFILE DOMAIN-CONTAINING PROTEIN"/>
    <property type="match status" value="1"/>
</dbReference>
<feature type="transmembrane region" description="Helical" evidence="4">
    <location>
        <begin position="345"/>
        <end position="364"/>
    </location>
</feature>
<feature type="transmembrane region" description="Helical" evidence="4">
    <location>
        <begin position="71"/>
        <end position="90"/>
    </location>
</feature>
<keyword evidence="3 4" id="KW-0472">Membrane</keyword>
<dbReference type="OrthoDB" id="9812574at2"/>
<dbReference type="PROSITE" id="PS50850">
    <property type="entry name" value="MFS"/>
    <property type="match status" value="1"/>
</dbReference>
<keyword evidence="1 4" id="KW-0812">Transmembrane</keyword>
<organism evidence="6 7">
    <name type="scientific">Erwinia mallotivora</name>
    <dbReference type="NCBI Taxonomy" id="69222"/>
    <lineage>
        <taxon>Bacteria</taxon>
        <taxon>Pseudomonadati</taxon>
        <taxon>Pseudomonadota</taxon>
        <taxon>Gammaproteobacteria</taxon>
        <taxon>Enterobacterales</taxon>
        <taxon>Erwiniaceae</taxon>
        <taxon>Erwinia</taxon>
    </lineage>
</organism>
<keyword evidence="7" id="KW-1185">Reference proteome</keyword>
<dbReference type="EMBL" id="JFHN01000042">
    <property type="protein sequence ID" value="EXU75909.1"/>
    <property type="molecule type" value="Genomic_DNA"/>
</dbReference>
<dbReference type="AlphaFoldDB" id="A0A014MCW3"/>
<evidence type="ECO:0000256" key="3">
    <source>
        <dbReference type="ARBA" id="ARBA00023136"/>
    </source>
</evidence>
<feature type="transmembrane region" description="Helical" evidence="4">
    <location>
        <begin position="102"/>
        <end position="124"/>
    </location>
</feature>
<dbReference type="Pfam" id="PF07690">
    <property type="entry name" value="MFS_1"/>
    <property type="match status" value="1"/>
</dbReference>
<dbReference type="SUPFAM" id="SSF103473">
    <property type="entry name" value="MFS general substrate transporter"/>
    <property type="match status" value="1"/>
</dbReference>
<evidence type="ECO:0000256" key="4">
    <source>
        <dbReference type="SAM" id="Phobius"/>
    </source>
</evidence>
<dbReference type="InterPro" id="IPR020846">
    <property type="entry name" value="MFS_dom"/>
</dbReference>